<dbReference type="CDD" id="cd00798">
    <property type="entry name" value="INT_XerDC_C"/>
    <property type="match status" value="1"/>
</dbReference>
<evidence type="ECO:0000256" key="3">
    <source>
        <dbReference type="ARBA" id="ARBA00015810"/>
    </source>
</evidence>
<comment type="subunit">
    <text evidence="11">Forms a cyclic heterotetrameric complex composed of two molecules of XerC and two molecules of XerD.</text>
</comment>
<dbReference type="GO" id="GO:0005737">
    <property type="term" value="C:cytoplasm"/>
    <property type="evidence" value="ECO:0007669"/>
    <property type="project" value="UniProtKB-SubCell"/>
</dbReference>
<evidence type="ECO:0000256" key="10">
    <source>
        <dbReference type="ARBA" id="ARBA00023306"/>
    </source>
</evidence>
<dbReference type="EMBL" id="PXYW01000019">
    <property type="protein sequence ID" value="PSR33526.1"/>
    <property type="molecule type" value="Genomic_DNA"/>
</dbReference>
<dbReference type="Gene3D" id="1.10.150.130">
    <property type="match status" value="1"/>
</dbReference>
<comment type="similarity">
    <text evidence="2 11">Belongs to the 'phage' integrase family. XerD subfamily.</text>
</comment>
<feature type="active site" evidence="11">
    <location>
        <position position="237"/>
    </location>
</feature>
<dbReference type="HAMAP" id="MF_01807">
    <property type="entry name" value="Recomb_XerD"/>
    <property type="match status" value="1"/>
</dbReference>
<name>A0A2T2XGD8_9FIRM</name>
<evidence type="ECO:0000256" key="5">
    <source>
        <dbReference type="ARBA" id="ARBA00022618"/>
    </source>
</evidence>
<dbReference type="InterPro" id="IPR002104">
    <property type="entry name" value="Integrase_catalytic"/>
</dbReference>
<keyword evidence="6 11" id="KW-0159">Chromosome partition</keyword>
<comment type="caution">
    <text evidence="14">The sequence shown here is derived from an EMBL/GenBank/DDBJ whole genome shotgun (WGS) entry which is preliminary data.</text>
</comment>
<dbReference type="PANTHER" id="PTHR30349:SF81">
    <property type="entry name" value="TYROSINE RECOMBINASE XERC"/>
    <property type="match status" value="1"/>
</dbReference>
<dbReference type="Pfam" id="PF02899">
    <property type="entry name" value="Phage_int_SAM_1"/>
    <property type="match status" value="1"/>
</dbReference>
<dbReference type="NCBIfam" id="NF001399">
    <property type="entry name" value="PRK00283.1"/>
    <property type="match status" value="1"/>
</dbReference>
<proteinExistence type="inferred from homology"/>
<feature type="domain" description="Core-binding (CB)" evidence="13">
    <location>
        <begin position="1"/>
        <end position="81"/>
    </location>
</feature>
<dbReference type="NCBIfam" id="TIGR02225">
    <property type="entry name" value="recomb_XerD"/>
    <property type="match status" value="1"/>
</dbReference>
<dbReference type="InterPro" id="IPR013762">
    <property type="entry name" value="Integrase-like_cat_sf"/>
</dbReference>
<organism evidence="14 15">
    <name type="scientific">Sulfobacillus benefaciens</name>
    <dbReference type="NCBI Taxonomy" id="453960"/>
    <lineage>
        <taxon>Bacteria</taxon>
        <taxon>Bacillati</taxon>
        <taxon>Bacillota</taxon>
        <taxon>Clostridia</taxon>
        <taxon>Eubacteriales</taxon>
        <taxon>Clostridiales Family XVII. Incertae Sedis</taxon>
        <taxon>Sulfobacillus</taxon>
    </lineage>
</organism>
<feature type="active site" evidence="11">
    <location>
        <position position="166"/>
    </location>
</feature>
<keyword evidence="9 11" id="KW-0233">DNA recombination</keyword>
<protein>
    <recommendedName>
        <fullName evidence="3 11">Tyrosine recombinase XerD</fullName>
    </recommendedName>
</protein>
<dbReference type="InterPro" id="IPR023009">
    <property type="entry name" value="Tyrosine_recombinase_XerC/XerD"/>
</dbReference>
<feature type="active site" evidence="11">
    <location>
        <position position="142"/>
    </location>
</feature>
<dbReference type="GO" id="GO:0003677">
    <property type="term" value="F:DNA binding"/>
    <property type="evidence" value="ECO:0007669"/>
    <property type="project" value="UniProtKB-UniRule"/>
</dbReference>
<keyword evidence="5 11" id="KW-0132">Cell division</keyword>
<dbReference type="InterPro" id="IPR050090">
    <property type="entry name" value="Tyrosine_recombinase_XerCD"/>
</dbReference>
<dbReference type="NCBIfam" id="NF040815">
    <property type="entry name" value="recomb_XerA_Arch"/>
    <property type="match status" value="1"/>
</dbReference>
<evidence type="ECO:0000256" key="7">
    <source>
        <dbReference type="ARBA" id="ARBA00022908"/>
    </source>
</evidence>
<dbReference type="InterPro" id="IPR011010">
    <property type="entry name" value="DNA_brk_join_enz"/>
</dbReference>
<keyword evidence="8 11" id="KW-0238">DNA-binding</keyword>
<evidence type="ECO:0000256" key="6">
    <source>
        <dbReference type="ARBA" id="ARBA00022829"/>
    </source>
</evidence>
<sequence>MNDVVAEFLYHLRYERHLANNTVDSYGRDLEDFMRFAQNLGSLAERELIMRYLDHLHGAHRSTATIARRLAALKAFYRWQLREEYKDNDPTDLLLSPRLERKLPDVLSIAEVTRLVEAPDVRKVTGVRDRAMLEVLYATGIRVSELCHLGINDWWTDPPRLRCLGKGDKERYVPLGEIAVSWLATYVEQSRPKLIKRSKTPYLFLNHRGQALTRQGFWKLLKKYAVAAEIVKPITPHMIRHSFATHLLENGADLRAVQEMLGHQDISTTQIYTHVSSGRLRSAYDAAHPRA</sequence>
<dbReference type="PROSITE" id="PS51898">
    <property type="entry name" value="TYR_RECOMBINASE"/>
    <property type="match status" value="1"/>
</dbReference>
<dbReference type="InterPro" id="IPR044068">
    <property type="entry name" value="CB"/>
</dbReference>
<evidence type="ECO:0000256" key="1">
    <source>
        <dbReference type="ARBA" id="ARBA00004496"/>
    </source>
</evidence>
<dbReference type="PROSITE" id="PS51900">
    <property type="entry name" value="CB"/>
    <property type="match status" value="1"/>
</dbReference>
<dbReference type="InterPro" id="IPR010998">
    <property type="entry name" value="Integrase_recombinase_N"/>
</dbReference>
<gene>
    <name evidence="11 14" type="primary">xerD</name>
    <name evidence="14" type="ORF">C7B46_09615</name>
</gene>
<accession>A0A2T2XGD8</accession>
<keyword evidence="4 11" id="KW-0963">Cytoplasm</keyword>
<dbReference type="SUPFAM" id="SSF56349">
    <property type="entry name" value="DNA breaking-rejoining enzymes"/>
    <property type="match status" value="1"/>
</dbReference>
<dbReference type="PANTHER" id="PTHR30349">
    <property type="entry name" value="PHAGE INTEGRASE-RELATED"/>
    <property type="match status" value="1"/>
</dbReference>
<dbReference type="AlphaFoldDB" id="A0A2T2XGD8"/>
<evidence type="ECO:0000256" key="11">
    <source>
        <dbReference type="HAMAP-Rule" id="MF_01807"/>
    </source>
</evidence>
<evidence type="ECO:0000256" key="2">
    <source>
        <dbReference type="ARBA" id="ARBA00010450"/>
    </source>
</evidence>
<comment type="function">
    <text evidence="11">Site-specific tyrosine recombinase, which acts by catalyzing the cutting and rejoining of the recombining DNA molecules. The XerC-XerD complex is essential to convert dimers of the bacterial chromosome into monomers to permit their segregation at cell division. It also contributes to the segregational stability of plasmids.</text>
</comment>
<evidence type="ECO:0000313" key="14">
    <source>
        <dbReference type="EMBL" id="PSR33526.1"/>
    </source>
</evidence>
<dbReference type="GO" id="GO:0006313">
    <property type="term" value="P:DNA transposition"/>
    <property type="evidence" value="ECO:0007669"/>
    <property type="project" value="UniProtKB-UniRule"/>
</dbReference>
<feature type="active site" description="O-(3'-phospho-DNA)-tyrosine intermediate" evidence="11">
    <location>
        <position position="272"/>
    </location>
</feature>
<evidence type="ECO:0000256" key="4">
    <source>
        <dbReference type="ARBA" id="ARBA00022490"/>
    </source>
</evidence>
<evidence type="ECO:0000259" key="13">
    <source>
        <dbReference type="PROSITE" id="PS51900"/>
    </source>
</evidence>
<feature type="active site" evidence="11">
    <location>
        <position position="263"/>
    </location>
</feature>
<feature type="active site" evidence="11">
    <location>
        <position position="240"/>
    </location>
</feature>
<dbReference type="InterPro" id="IPR004107">
    <property type="entry name" value="Integrase_SAM-like_N"/>
</dbReference>
<dbReference type="GO" id="GO:0007059">
    <property type="term" value="P:chromosome segregation"/>
    <property type="evidence" value="ECO:0007669"/>
    <property type="project" value="UniProtKB-UniRule"/>
</dbReference>
<dbReference type="Proteomes" id="UP000242972">
    <property type="component" value="Unassembled WGS sequence"/>
</dbReference>
<evidence type="ECO:0000256" key="9">
    <source>
        <dbReference type="ARBA" id="ARBA00023172"/>
    </source>
</evidence>
<reference evidence="14 15" key="1">
    <citation type="journal article" date="2014" name="BMC Genomics">
        <title>Comparison of environmental and isolate Sulfobacillus genomes reveals diverse carbon, sulfur, nitrogen, and hydrogen metabolisms.</title>
        <authorList>
            <person name="Justice N.B."/>
            <person name="Norman A."/>
            <person name="Brown C.T."/>
            <person name="Singh A."/>
            <person name="Thomas B.C."/>
            <person name="Banfield J.F."/>
        </authorList>
    </citation>
    <scope>NUCLEOTIDE SEQUENCE [LARGE SCALE GENOMIC DNA]</scope>
    <source>
        <strain evidence="14">AMDSBA4</strain>
    </source>
</reference>
<evidence type="ECO:0000256" key="8">
    <source>
        <dbReference type="ARBA" id="ARBA00023125"/>
    </source>
</evidence>
<dbReference type="Gene3D" id="1.10.443.10">
    <property type="entry name" value="Intergrase catalytic core"/>
    <property type="match status" value="1"/>
</dbReference>
<dbReference type="InterPro" id="IPR011932">
    <property type="entry name" value="Recomb_XerD"/>
</dbReference>
<feature type="domain" description="Tyr recombinase" evidence="12">
    <location>
        <begin position="102"/>
        <end position="285"/>
    </location>
</feature>
<dbReference type="GO" id="GO:0051301">
    <property type="term" value="P:cell division"/>
    <property type="evidence" value="ECO:0007669"/>
    <property type="project" value="UniProtKB-KW"/>
</dbReference>
<keyword evidence="7 11" id="KW-0229">DNA integration</keyword>
<evidence type="ECO:0000313" key="15">
    <source>
        <dbReference type="Proteomes" id="UP000242972"/>
    </source>
</evidence>
<dbReference type="HAMAP" id="MF_01808">
    <property type="entry name" value="Recomb_XerC_XerD"/>
    <property type="match status" value="1"/>
</dbReference>
<dbReference type="Pfam" id="PF00589">
    <property type="entry name" value="Phage_integrase"/>
    <property type="match status" value="1"/>
</dbReference>
<keyword evidence="10 11" id="KW-0131">Cell cycle</keyword>
<dbReference type="GO" id="GO:0009037">
    <property type="term" value="F:tyrosine-based site-specific recombinase activity"/>
    <property type="evidence" value="ECO:0007669"/>
    <property type="project" value="UniProtKB-UniRule"/>
</dbReference>
<evidence type="ECO:0000259" key="12">
    <source>
        <dbReference type="PROSITE" id="PS51898"/>
    </source>
</evidence>
<dbReference type="SUPFAM" id="SSF47823">
    <property type="entry name" value="lambda integrase-like, N-terminal domain"/>
    <property type="match status" value="1"/>
</dbReference>
<comment type="subcellular location">
    <subcellularLocation>
        <location evidence="1 11">Cytoplasm</location>
    </subcellularLocation>
</comment>